<evidence type="ECO:0000313" key="1">
    <source>
        <dbReference type="EMBL" id="KAF5811094.1"/>
    </source>
</evidence>
<dbReference type="Proteomes" id="UP000215914">
    <property type="component" value="Unassembled WGS sequence"/>
</dbReference>
<dbReference type="Gramene" id="mRNA:HanXRQr2_Chr04g0177461">
    <property type="protein sequence ID" value="CDS:HanXRQr2_Chr04g0177461.1"/>
    <property type="gene ID" value="HanXRQr2_Chr04g0177461"/>
</dbReference>
<sequence length="64" mass="7349">MMLLVDDDRSRLTGAEMKRRGGVVATTFFIDGLPWAAEPRRRWRWHCVPSTSLSMVDGVRTVTR</sequence>
<keyword evidence="2" id="KW-1185">Reference proteome</keyword>
<dbReference type="EMBL" id="MNCJ02000319">
    <property type="protein sequence ID" value="KAF5811094.1"/>
    <property type="molecule type" value="Genomic_DNA"/>
</dbReference>
<reference evidence="1" key="1">
    <citation type="journal article" date="2017" name="Nature">
        <title>The sunflower genome provides insights into oil metabolism, flowering and Asterid evolution.</title>
        <authorList>
            <person name="Badouin H."/>
            <person name="Gouzy J."/>
            <person name="Grassa C.J."/>
            <person name="Murat F."/>
            <person name="Staton S.E."/>
            <person name="Cottret L."/>
            <person name="Lelandais-Briere C."/>
            <person name="Owens G.L."/>
            <person name="Carrere S."/>
            <person name="Mayjonade B."/>
            <person name="Legrand L."/>
            <person name="Gill N."/>
            <person name="Kane N.C."/>
            <person name="Bowers J.E."/>
            <person name="Hubner S."/>
            <person name="Bellec A."/>
            <person name="Berard A."/>
            <person name="Berges H."/>
            <person name="Blanchet N."/>
            <person name="Boniface M.C."/>
            <person name="Brunel D."/>
            <person name="Catrice O."/>
            <person name="Chaidir N."/>
            <person name="Claudel C."/>
            <person name="Donnadieu C."/>
            <person name="Faraut T."/>
            <person name="Fievet G."/>
            <person name="Helmstetter N."/>
            <person name="King M."/>
            <person name="Knapp S.J."/>
            <person name="Lai Z."/>
            <person name="Le Paslier M.C."/>
            <person name="Lippi Y."/>
            <person name="Lorenzon L."/>
            <person name="Mandel J.R."/>
            <person name="Marage G."/>
            <person name="Marchand G."/>
            <person name="Marquand E."/>
            <person name="Bret-Mestries E."/>
            <person name="Morien E."/>
            <person name="Nambeesan S."/>
            <person name="Nguyen T."/>
            <person name="Pegot-Espagnet P."/>
            <person name="Pouilly N."/>
            <person name="Raftis F."/>
            <person name="Sallet E."/>
            <person name="Schiex T."/>
            <person name="Thomas J."/>
            <person name="Vandecasteele C."/>
            <person name="Vares D."/>
            <person name="Vear F."/>
            <person name="Vautrin S."/>
            <person name="Crespi M."/>
            <person name="Mangin B."/>
            <person name="Burke J.M."/>
            <person name="Salse J."/>
            <person name="Munos S."/>
            <person name="Vincourt P."/>
            <person name="Rieseberg L.H."/>
            <person name="Langlade N.B."/>
        </authorList>
    </citation>
    <scope>NUCLEOTIDE SEQUENCE</scope>
    <source>
        <tissue evidence="1">Leaves</tissue>
    </source>
</reference>
<gene>
    <name evidence="1" type="ORF">HanXRQr2_Chr04g0177461</name>
</gene>
<organism evidence="1 2">
    <name type="scientific">Helianthus annuus</name>
    <name type="common">Common sunflower</name>
    <dbReference type="NCBI Taxonomy" id="4232"/>
    <lineage>
        <taxon>Eukaryota</taxon>
        <taxon>Viridiplantae</taxon>
        <taxon>Streptophyta</taxon>
        <taxon>Embryophyta</taxon>
        <taxon>Tracheophyta</taxon>
        <taxon>Spermatophyta</taxon>
        <taxon>Magnoliopsida</taxon>
        <taxon>eudicotyledons</taxon>
        <taxon>Gunneridae</taxon>
        <taxon>Pentapetalae</taxon>
        <taxon>asterids</taxon>
        <taxon>campanulids</taxon>
        <taxon>Asterales</taxon>
        <taxon>Asteraceae</taxon>
        <taxon>Asteroideae</taxon>
        <taxon>Heliantheae alliance</taxon>
        <taxon>Heliantheae</taxon>
        <taxon>Helianthus</taxon>
    </lineage>
</organism>
<dbReference type="AlphaFoldDB" id="A0A9K3J9W4"/>
<reference evidence="1" key="2">
    <citation type="submission" date="2020-06" db="EMBL/GenBank/DDBJ databases">
        <title>Helianthus annuus Genome sequencing and assembly Release 2.</title>
        <authorList>
            <person name="Gouzy J."/>
            <person name="Langlade N."/>
            <person name="Munos S."/>
        </authorList>
    </citation>
    <scope>NUCLEOTIDE SEQUENCE</scope>
    <source>
        <tissue evidence="1">Leaves</tissue>
    </source>
</reference>
<comment type="caution">
    <text evidence="1">The sequence shown here is derived from an EMBL/GenBank/DDBJ whole genome shotgun (WGS) entry which is preliminary data.</text>
</comment>
<evidence type="ECO:0000313" key="2">
    <source>
        <dbReference type="Proteomes" id="UP000215914"/>
    </source>
</evidence>
<accession>A0A9K3J9W4</accession>
<protein>
    <submittedName>
        <fullName evidence="1">Uncharacterized protein</fullName>
    </submittedName>
</protein>
<proteinExistence type="predicted"/>
<name>A0A9K3J9W4_HELAN</name>